<proteinExistence type="inferred from homology"/>
<name>A0A4R5PIB5_9HYPH</name>
<dbReference type="SUPFAM" id="SSF102215">
    <property type="entry name" value="Creatininase"/>
    <property type="match status" value="1"/>
</dbReference>
<evidence type="ECO:0000313" key="7">
    <source>
        <dbReference type="Proteomes" id="UP000295131"/>
    </source>
</evidence>
<dbReference type="RefSeq" id="WP_133285261.1">
    <property type="nucleotide sequence ID" value="NZ_SMSI01000003.1"/>
</dbReference>
<accession>A0A4R5PIB5</accession>
<evidence type="ECO:0000256" key="1">
    <source>
        <dbReference type="ARBA" id="ARBA00001947"/>
    </source>
</evidence>
<organism evidence="6 7">
    <name type="scientific">Pseudohoeflea suaedae</name>
    <dbReference type="NCBI Taxonomy" id="877384"/>
    <lineage>
        <taxon>Bacteria</taxon>
        <taxon>Pseudomonadati</taxon>
        <taxon>Pseudomonadota</taxon>
        <taxon>Alphaproteobacteria</taxon>
        <taxon>Hyphomicrobiales</taxon>
        <taxon>Rhizobiaceae</taxon>
        <taxon>Pseudohoeflea</taxon>
    </lineage>
</organism>
<dbReference type="GO" id="GO:0046872">
    <property type="term" value="F:metal ion binding"/>
    <property type="evidence" value="ECO:0007669"/>
    <property type="project" value="UniProtKB-KW"/>
</dbReference>
<keyword evidence="2" id="KW-0479">Metal-binding</keyword>
<dbReference type="GO" id="GO:0009231">
    <property type="term" value="P:riboflavin biosynthetic process"/>
    <property type="evidence" value="ECO:0007669"/>
    <property type="project" value="TreeGrafter"/>
</dbReference>
<evidence type="ECO:0000313" key="6">
    <source>
        <dbReference type="EMBL" id="TDH34976.1"/>
    </source>
</evidence>
<dbReference type="InterPro" id="IPR003785">
    <property type="entry name" value="Creatininase/forma_Hydrolase"/>
</dbReference>
<protein>
    <submittedName>
        <fullName evidence="6">Creatininase family protein</fullName>
    </submittedName>
</protein>
<sequence>MANDKTDISRLNDSDMEAALARQPVLLLPIGAVESHGDHLPAGTDNTLAARLVEELVKAIGDDTPVLRLPVLPFGQVWSLAEAPGSFGVSNATVTNAIVEIAQSAAQKGIRTVVVVNAHLGNANAIRDAQRILREEGITLANFFYPGADAVIDEVREKRQAHGSYMHACEIETSYMLHLAPDAVEMDKAIANYPEFPEDFATVAYRWTDFSQSPVLGDARAATAEKGEKILSAVLANMAKQVALLYDRQSSSNS</sequence>
<evidence type="ECO:0000256" key="2">
    <source>
        <dbReference type="ARBA" id="ARBA00022723"/>
    </source>
</evidence>
<dbReference type="Pfam" id="PF02633">
    <property type="entry name" value="Creatininase"/>
    <property type="match status" value="1"/>
</dbReference>
<evidence type="ECO:0000256" key="4">
    <source>
        <dbReference type="ARBA" id="ARBA00022833"/>
    </source>
</evidence>
<evidence type="ECO:0000256" key="3">
    <source>
        <dbReference type="ARBA" id="ARBA00022801"/>
    </source>
</evidence>
<dbReference type="AlphaFoldDB" id="A0A4R5PIB5"/>
<dbReference type="Gene3D" id="3.40.50.10310">
    <property type="entry name" value="Creatininase"/>
    <property type="match status" value="1"/>
</dbReference>
<keyword evidence="7" id="KW-1185">Reference proteome</keyword>
<dbReference type="PANTHER" id="PTHR35005">
    <property type="entry name" value="3-DEHYDRO-SCYLLO-INOSOSE HYDROLASE"/>
    <property type="match status" value="1"/>
</dbReference>
<dbReference type="Proteomes" id="UP000295131">
    <property type="component" value="Unassembled WGS sequence"/>
</dbReference>
<keyword evidence="4" id="KW-0862">Zinc</keyword>
<reference evidence="6 7" key="1">
    <citation type="journal article" date="2013" name="Int. J. Syst. Evol. Microbiol.">
        <title>Hoeflea suaedae sp. nov., an endophytic bacterium isolated from the root of the halophyte Suaeda maritima.</title>
        <authorList>
            <person name="Chung E.J."/>
            <person name="Park J.A."/>
            <person name="Pramanik P."/>
            <person name="Bibi F."/>
            <person name="Jeon C.O."/>
            <person name="Chung Y.R."/>
        </authorList>
    </citation>
    <scope>NUCLEOTIDE SEQUENCE [LARGE SCALE GENOMIC DNA]</scope>
    <source>
        <strain evidence="6 7">YC6898</strain>
    </source>
</reference>
<comment type="cofactor">
    <cofactor evidence="1">
        <name>Zn(2+)</name>
        <dbReference type="ChEBI" id="CHEBI:29105"/>
    </cofactor>
</comment>
<evidence type="ECO:0000256" key="5">
    <source>
        <dbReference type="ARBA" id="ARBA00024029"/>
    </source>
</evidence>
<dbReference type="InterPro" id="IPR024087">
    <property type="entry name" value="Creatininase-like_sf"/>
</dbReference>
<comment type="similarity">
    <text evidence="5">Belongs to the creatininase superfamily.</text>
</comment>
<dbReference type="OrthoDB" id="9801445at2"/>
<gene>
    <name evidence="6" type="ORF">E2A64_14730</name>
</gene>
<dbReference type="PANTHER" id="PTHR35005:SF1">
    <property type="entry name" value="2-AMINO-5-FORMYLAMINO-6-RIBOSYLAMINOPYRIMIDIN-4(3H)-ONE 5'-MONOPHOSPHATE DEFORMYLASE"/>
    <property type="match status" value="1"/>
</dbReference>
<dbReference type="GO" id="GO:0016811">
    <property type="term" value="F:hydrolase activity, acting on carbon-nitrogen (but not peptide) bonds, in linear amides"/>
    <property type="evidence" value="ECO:0007669"/>
    <property type="project" value="TreeGrafter"/>
</dbReference>
<dbReference type="EMBL" id="SMSI01000003">
    <property type="protein sequence ID" value="TDH34976.1"/>
    <property type="molecule type" value="Genomic_DNA"/>
</dbReference>
<keyword evidence="3" id="KW-0378">Hydrolase</keyword>
<comment type="caution">
    <text evidence="6">The sequence shown here is derived from an EMBL/GenBank/DDBJ whole genome shotgun (WGS) entry which is preliminary data.</text>
</comment>